<keyword evidence="8" id="KW-1185">Reference proteome</keyword>
<organism evidence="7 8">
    <name type="scientific">Cocos nucifera</name>
    <name type="common">Coconut palm</name>
    <dbReference type="NCBI Taxonomy" id="13894"/>
    <lineage>
        <taxon>Eukaryota</taxon>
        <taxon>Viridiplantae</taxon>
        <taxon>Streptophyta</taxon>
        <taxon>Embryophyta</taxon>
        <taxon>Tracheophyta</taxon>
        <taxon>Spermatophyta</taxon>
        <taxon>Magnoliopsida</taxon>
        <taxon>Liliopsida</taxon>
        <taxon>Arecaceae</taxon>
        <taxon>Arecoideae</taxon>
        <taxon>Cocoseae</taxon>
        <taxon>Attaleinae</taxon>
        <taxon>Cocos</taxon>
    </lineage>
</organism>
<evidence type="ECO:0000256" key="5">
    <source>
        <dbReference type="ARBA" id="ARBA00023136"/>
    </source>
</evidence>
<name>A0A8K0HUM6_COCNU</name>
<sequence length="179" mass="20283">MKKILGLLAIFGYFLSLPILGFGVWLLATREYECENLLQMPAMRIGIGVGLLFLFVISNLVVYYGRRVLIPGHTILSVALVVMLTVGLSLVGTYRMEARGVPASPMWLRERVARGDTWNNIKTCLYDNRICAELTYKTIQLTSYEFSMKKLSAIEVRSNIVYVIKVIQDLHLNYTLGNE</sequence>
<dbReference type="InterPro" id="IPR044991">
    <property type="entry name" value="TET_plant"/>
</dbReference>
<keyword evidence="3 6" id="KW-0812">Transmembrane</keyword>
<dbReference type="GO" id="GO:0009734">
    <property type="term" value="P:auxin-activated signaling pathway"/>
    <property type="evidence" value="ECO:0007669"/>
    <property type="project" value="InterPro"/>
</dbReference>
<dbReference type="Proteomes" id="UP000797356">
    <property type="component" value="Chromosome 1"/>
</dbReference>
<dbReference type="PANTHER" id="PTHR32191">
    <property type="entry name" value="TETRASPANIN-8-RELATED"/>
    <property type="match status" value="1"/>
</dbReference>
<evidence type="ECO:0000256" key="6">
    <source>
        <dbReference type="SAM" id="Phobius"/>
    </source>
</evidence>
<comment type="subcellular location">
    <subcellularLocation>
        <location evidence="1">Membrane</location>
    </subcellularLocation>
</comment>
<comment type="similarity">
    <text evidence="2">Belongs to the tetraspanin (TM4SF) family.</text>
</comment>
<reference evidence="7" key="1">
    <citation type="journal article" date="2017" name="Gigascience">
        <title>The genome draft of coconut (Cocos nucifera).</title>
        <authorList>
            <person name="Xiao Y."/>
            <person name="Xu P."/>
            <person name="Fan H."/>
            <person name="Baudouin L."/>
            <person name="Xia W."/>
            <person name="Bocs S."/>
            <person name="Xu J."/>
            <person name="Li Q."/>
            <person name="Guo A."/>
            <person name="Zhou L."/>
            <person name="Li J."/>
            <person name="Wu Y."/>
            <person name="Ma Z."/>
            <person name="Armero A."/>
            <person name="Issali A.E."/>
            <person name="Liu N."/>
            <person name="Peng M."/>
            <person name="Yang Y."/>
        </authorList>
    </citation>
    <scope>NUCLEOTIDE SEQUENCE</scope>
    <source>
        <tissue evidence="7">Spear leaf of Hainan Tall coconut</tissue>
    </source>
</reference>
<evidence type="ECO:0000256" key="3">
    <source>
        <dbReference type="ARBA" id="ARBA00022692"/>
    </source>
</evidence>
<accession>A0A8K0HUM6</accession>
<dbReference type="OrthoDB" id="761290at2759"/>
<keyword evidence="5 6" id="KW-0472">Membrane</keyword>
<keyword evidence="4 6" id="KW-1133">Transmembrane helix</keyword>
<proteinExistence type="inferred from homology"/>
<evidence type="ECO:0000313" key="8">
    <source>
        <dbReference type="Proteomes" id="UP000797356"/>
    </source>
</evidence>
<dbReference type="GO" id="GO:0016020">
    <property type="term" value="C:membrane"/>
    <property type="evidence" value="ECO:0007669"/>
    <property type="project" value="UniProtKB-SubCell"/>
</dbReference>
<evidence type="ECO:0000256" key="2">
    <source>
        <dbReference type="ARBA" id="ARBA00006840"/>
    </source>
</evidence>
<reference evidence="7" key="2">
    <citation type="submission" date="2019-07" db="EMBL/GenBank/DDBJ databases">
        <authorList>
            <person name="Yang Y."/>
            <person name="Bocs S."/>
            <person name="Baudouin L."/>
        </authorList>
    </citation>
    <scope>NUCLEOTIDE SEQUENCE</scope>
    <source>
        <tissue evidence="7">Spear leaf of Hainan Tall coconut</tissue>
    </source>
</reference>
<feature type="transmembrane region" description="Helical" evidence="6">
    <location>
        <begin position="6"/>
        <end position="29"/>
    </location>
</feature>
<feature type="transmembrane region" description="Helical" evidence="6">
    <location>
        <begin position="70"/>
        <end position="91"/>
    </location>
</feature>
<evidence type="ECO:0000256" key="1">
    <source>
        <dbReference type="ARBA" id="ARBA00004370"/>
    </source>
</evidence>
<protein>
    <submittedName>
        <fullName evidence="7">Tetraspanin-15</fullName>
    </submittedName>
</protein>
<dbReference type="EMBL" id="CM017872">
    <property type="protein sequence ID" value="KAG1326493.1"/>
    <property type="molecule type" value="Genomic_DNA"/>
</dbReference>
<gene>
    <name evidence="7" type="ORF">COCNU_01G004270</name>
</gene>
<evidence type="ECO:0000313" key="7">
    <source>
        <dbReference type="EMBL" id="KAG1326493.1"/>
    </source>
</evidence>
<evidence type="ECO:0000256" key="4">
    <source>
        <dbReference type="ARBA" id="ARBA00022989"/>
    </source>
</evidence>
<feature type="transmembrane region" description="Helical" evidence="6">
    <location>
        <begin position="41"/>
        <end position="64"/>
    </location>
</feature>
<comment type="caution">
    <text evidence="7">The sequence shown here is derived from an EMBL/GenBank/DDBJ whole genome shotgun (WGS) entry which is preliminary data.</text>
</comment>
<dbReference type="AlphaFoldDB" id="A0A8K0HUM6"/>